<dbReference type="SUPFAM" id="SSF53597">
    <property type="entry name" value="Dihydrofolate reductase-like"/>
    <property type="match status" value="1"/>
</dbReference>
<protein>
    <recommendedName>
        <fullName evidence="2">Bacterial bifunctional deaminase-reductase C-terminal domain-containing protein</fullName>
    </recommendedName>
</protein>
<evidence type="ECO:0000313" key="1">
    <source>
        <dbReference type="EMBL" id="GAI66986.1"/>
    </source>
</evidence>
<gene>
    <name evidence="1" type="ORF">S12H4_06024</name>
</gene>
<accession>X1RJ84</accession>
<feature type="non-terminal residue" evidence="1">
    <location>
        <position position="1"/>
    </location>
</feature>
<dbReference type="EMBL" id="BARW01002063">
    <property type="protein sequence ID" value="GAI66986.1"/>
    <property type="molecule type" value="Genomic_DNA"/>
</dbReference>
<evidence type="ECO:0008006" key="2">
    <source>
        <dbReference type="Google" id="ProtNLM"/>
    </source>
</evidence>
<organism evidence="1">
    <name type="scientific">marine sediment metagenome</name>
    <dbReference type="NCBI Taxonomy" id="412755"/>
    <lineage>
        <taxon>unclassified sequences</taxon>
        <taxon>metagenomes</taxon>
        <taxon>ecological metagenomes</taxon>
    </lineage>
</organism>
<proteinExistence type="predicted"/>
<dbReference type="AlphaFoldDB" id="X1RJ84"/>
<comment type="caution">
    <text evidence="1">The sequence shown here is derived from an EMBL/GenBank/DDBJ whole genome shotgun (WGS) entry which is preliminary data.</text>
</comment>
<reference evidence="1" key="1">
    <citation type="journal article" date="2014" name="Front. Microbiol.">
        <title>High frequency of phylogenetically diverse reductive dehalogenase-homologous genes in deep subseafloor sedimentary metagenomes.</title>
        <authorList>
            <person name="Kawai M."/>
            <person name="Futagami T."/>
            <person name="Toyoda A."/>
            <person name="Takaki Y."/>
            <person name="Nishi S."/>
            <person name="Hori S."/>
            <person name="Arai W."/>
            <person name="Tsubouchi T."/>
            <person name="Morono Y."/>
            <person name="Uchiyama I."/>
            <person name="Ito T."/>
            <person name="Fujiyama A."/>
            <person name="Inagaki F."/>
            <person name="Takami H."/>
        </authorList>
    </citation>
    <scope>NUCLEOTIDE SEQUENCE</scope>
    <source>
        <strain evidence="1">Expedition CK06-06</strain>
    </source>
</reference>
<dbReference type="Gene3D" id="3.40.430.10">
    <property type="entry name" value="Dihydrofolate Reductase, subunit A"/>
    <property type="match status" value="1"/>
</dbReference>
<sequence>DKFVFYFAPKIIGGDSDCNMFSDLGINKIKDSITLRFENIKRIGSDIAITAYPLK</sequence>
<dbReference type="InterPro" id="IPR024072">
    <property type="entry name" value="DHFR-like_dom_sf"/>
</dbReference>
<name>X1RJ84_9ZZZZ</name>